<feature type="domain" description="Sulfotransferase" evidence="2">
    <location>
        <begin position="222"/>
        <end position="487"/>
    </location>
</feature>
<dbReference type="InterPro" id="IPR027417">
    <property type="entry name" value="P-loop_NTPase"/>
</dbReference>
<sequence length="507" mass="58612">MNSAVYQRIPKENVRPSVRDIKLKRTWVMQQDNDLKHTIKSTSEWLKNNKIKILEWPSQSPDHNVIEMLWQDLKKGAHAWKPSNVAELNNSAKMSTQNSSKALMKHIPSPGTACPLQSASRTVNAGRKVKVKARHRCALLSLYGRQSQCGKQTARDLTDTRIERYRQIPPQLYQELKSMLSQMLQKGVIRESQSPWAAPTVLLFKVSPVSKLSNSDETKKAPTHVLILSSWRSGSSFIGQIFNHHPDVFYLFEPGHSVWMRFRKEGAKLLHYAKVKLCVPYHLAHFLYHRKAINRSKCFQQCKRSTFDEMEKACGTYSHRVMKTVRILDYSVLLPLFRDPALDLRIIHLVRDPRAIASSRKHFDLSVDDPIVLKEHDTDTKGPVMATICKAQANINKMVNTAGDYLKRRYLLVRHEDLSREPIANTKKIYEFSGLKMTPDLEQWGKERTFMTFSRKSSNVVQQWRKTMDFNYVKEIEEYCKEAMALFGYLPVGSKSDQQNMNLDFVS</sequence>
<dbReference type="EMBL" id="CAUEEQ010013932">
    <property type="protein sequence ID" value="CAJ0937897.1"/>
    <property type="molecule type" value="Genomic_DNA"/>
</dbReference>
<keyword evidence="4" id="KW-1185">Reference proteome</keyword>
<accession>A0ABN9LB87</accession>
<dbReference type="InterPro" id="IPR051135">
    <property type="entry name" value="Gal/GlcNAc/GalNAc_ST"/>
</dbReference>
<dbReference type="Pfam" id="PF00685">
    <property type="entry name" value="Sulfotransfer_1"/>
    <property type="match status" value="1"/>
</dbReference>
<proteinExistence type="inferred from homology"/>
<dbReference type="Gene3D" id="3.10.10.10">
    <property type="entry name" value="HIV Type 1 Reverse Transcriptase, subunit A, domain 1"/>
    <property type="match status" value="1"/>
</dbReference>
<comment type="caution">
    <text evidence="3">The sequence shown here is derived from an EMBL/GenBank/DDBJ whole genome shotgun (WGS) entry which is preliminary data.</text>
</comment>
<dbReference type="PANTHER" id="PTHR10704:SF4">
    <property type="entry name" value="CARBOHYDRATE SULFOTRANSFERASE 6"/>
    <property type="match status" value="1"/>
</dbReference>
<evidence type="ECO:0000256" key="1">
    <source>
        <dbReference type="RuleBase" id="RU361155"/>
    </source>
</evidence>
<evidence type="ECO:0000313" key="4">
    <source>
        <dbReference type="Proteomes" id="UP001176940"/>
    </source>
</evidence>
<dbReference type="EC" id="2.8.2.-" evidence="1"/>
<evidence type="ECO:0000259" key="2">
    <source>
        <dbReference type="Pfam" id="PF00685"/>
    </source>
</evidence>
<dbReference type="SUPFAM" id="SSF52540">
    <property type="entry name" value="P-loop containing nucleoside triphosphate hydrolases"/>
    <property type="match status" value="1"/>
</dbReference>
<comment type="similarity">
    <text evidence="1">Belongs to the sulfotransferase 1 family.</text>
</comment>
<dbReference type="InterPro" id="IPR036397">
    <property type="entry name" value="RNaseH_sf"/>
</dbReference>
<protein>
    <recommendedName>
        <fullName evidence="1">Sulfotransferase</fullName>
        <ecNumber evidence="1">2.8.2.-</ecNumber>
    </recommendedName>
</protein>
<organism evidence="3 4">
    <name type="scientific">Ranitomeya imitator</name>
    <name type="common">mimic poison frog</name>
    <dbReference type="NCBI Taxonomy" id="111125"/>
    <lineage>
        <taxon>Eukaryota</taxon>
        <taxon>Metazoa</taxon>
        <taxon>Chordata</taxon>
        <taxon>Craniata</taxon>
        <taxon>Vertebrata</taxon>
        <taxon>Euteleostomi</taxon>
        <taxon>Amphibia</taxon>
        <taxon>Batrachia</taxon>
        <taxon>Anura</taxon>
        <taxon>Neobatrachia</taxon>
        <taxon>Hyloidea</taxon>
        <taxon>Dendrobatidae</taxon>
        <taxon>Dendrobatinae</taxon>
        <taxon>Ranitomeya</taxon>
    </lineage>
</organism>
<keyword evidence="1" id="KW-0808">Transferase</keyword>
<dbReference type="Gene3D" id="3.40.50.300">
    <property type="entry name" value="P-loop containing nucleotide triphosphate hydrolases"/>
    <property type="match status" value="1"/>
</dbReference>
<dbReference type="InterPro" id="IPR043502">
    <property type="entry name" value="DNA/RNA_pol_sf"/>
</dbReference>
<gene>
    <name evidence="3" type="ORF">RIMI_LOCUS7370861</name>
</gene>
<dbReference type="SUPFAM" id="SSF56672">
    <property type="entry name" value="DNA/RNA polymerases"/>
    <property type="match status" value="1"/>
</dbReference>
<evidence type="ECO:0000313" key="3">
    <source>
        <dbReference type="EMBL" id="CAJ0937897.1"/>
    </source>
</evidence>
<name>A0ABN9LB87_9NEOB</name>
<dbReference type="PANTHER" id="PTHR10704">
    <property type="entry name" value="CARBOHYDRATE SULFOTRANSFERASE"/>
    <property type="match status" value="1"/>
</dbReference>
<dbReference type="InterPro" id="IPR000863">
    <property type="entry name" value="Sulfotransferase_dom"/>
</dbReference>
<reference evidence="3" key="1">
    <citation type="submission" date="2023-07" db="EMBL/GenBank/DDBJ databases">
        <authorList>
            <person name="Stuckert A."/>
        </authorList>
    </citation>
    <scope>NUCLEOTIDE SEQUENCE</scope>
</reference>
<dbReference type="Proteomes" id="UP001176940">
    <property type="component" value="Unassembled WGS sequence"/>
</dbReference>
<dbReference type="Gene3D" id="3.30.420.10">
    <property type="entry name" value="Ribonuclease H-like superfamily/Ribonuclease H"/>
    <property type="match status" value="1"/>
</dbReference>